<keyword evidence="5 12" id="KW-0132">Cell division</keyword>
<keyword evidence="6 12" id="KW-0697">Rotamase</keyword>
<reference evidence="16 19" key="2">
    <citation type="submission" date="2019-07" db="EMBL/GenBank/DDBJ databases">
        <title>Whole genome shotgun sequence of Staphylococcus arlettae NBRC 109765.</title>
        <authorList>
            <person name="Hosoyama A."/>
            <person name="Uohara A."/>
            <person name="Ohji S."/>
            <person name="Ichikawa N."/>
        </authorList>
    </citation>
    <scope>NUCLEOTIDE SEQUENCE [LARGE SCALE GENOMIC DNA]</scope>
    <source>
        <strain evidence="16 19">NBRC 109765</strain>
    </source>
</reference>
<dbReference type="InterPro" id="IPR008880">
    <property type="entry name" value="Trigger_fac_C"/>
</dbReference>
<dbReference type="Gene3D" id="1.10.3120.10">
    <property type="entry name" value="Trigger factor, C-terminal domain"/>
    <property type="match status" value="1"/>
</dbReference>
<dbReference type="STRING" id="1212545.SARL_07708"/>
<evidence type="ECO:0000313" key="18">
    <source>
        <dbReference type="Proteomes" id="UP000254956"/>
    </source>
</evidence>
<dbReference type="InterPro" id="IPR027304">
    <property type="entry name" value="Trigger_fact/SurA_dom_sf"/>
</dbReference>
<reference evidence="17 18" key="1">
    <citation type="submission" date="2018-06" db="EMBL/GenBank/DDBJ databases">
        <authorList>
            <consortium name="Pathogen Informatics"/>
            <person name="Doyle S."/>
        </authorList>
    </citation>
    <scope>NUCLEOTIDE SEQUENCE [LARGE SCALE GENOMIC DNA]</scope>
    <source>
        <strain evidence="17 18">NCTC12413</strain>
    </source>
</reference>
<protein>
    <recommendedName>
        <fullName evidence="4 12">Trigger factor</fullName>
        <shortName evidence="12">TF</shortName>
        <ecNumber evidence="3 12">5.2.1.8</ecNumber>
    </recommendedName>
    <alternativeName>
        <fullName evidence="11 12">PPIase</fullName>
    </alternativeName>
</protein>
<dbReference type="InterPro" id="IPR008881">
    <property type="entry name" value="Trigger_fac_ribosome-bd_bac"/>
</dbReference>
<comment type="similarity">
    <text evidence="2 12 14">Belongs to the FKBP-type PPIase family. Tig subfamily.</text>
</comment>
<evidence type="ECO:0000256" key="5">
    <source>
        <dbReference type="ARBA" id="ARBA00022618"/>
    </source>
</evidence>
<dbReference type="SUPFAM" id="SSF109998">
    <property type="entry name" value="Triger factor/SurA peptide-binding domain-like"/>
    <property type="match status" value="1"/>
</dbReference>
<dbReference type="PROSITE" id="PS50059">
    <property type="entry name" value="FKBP_PPIASE"/>
    <property type="match status" value="1"/>
</dbReference>
<dbReference type="Pfam" id="PF05698">
    <property type="entry name" value="Trigger_C"/>
    <property type="match status" value="1"/>
</dbReference>
<evidence type="ECO:0000256" key="7">
    <source>
        <dbReference type="ARBA" id="ARBA00023186"/>
    </source>
</evidence>
<dbReference type="InterPro" id="IPR036611">
    <property type="entry name" value="Trigger_fac_ribosome-bd_sf"/>
</dbReference>
<dbReference type="Proteomes" id="UP000321598">
    <property type="component" value="Unassembled WGS sequence"/>
</dbReference>
<comment type="catalytic activity">
    <reaction evidence="1 12 13">
        <text>[protein]-peptidylproline (omega=180) = [protein]-peptidylproline (omega=0)</text>
        <dbReference type="Rhea" id="RHEA:16237"/>
        <dbReference type="Rhea" id="RHEA-COMP:10747"/>
        <dbReference type="Rhea" id="RHEA-COMP:10748"/>
        <dbReference type="ChEBI" id="CHEBI:83833"/>
        <dbReference type="ChEBI" id="CHEBI:83834"/>
        <dbReference type="EC" id="5.2.1.8"/>
    </reaction>
</comment>
<dbReference type="PANTHER" id="PTHR30560:SF3">
    <property type="entry name" value="TRIGGER FACTOR-LIKE PROTEIN TIG, CHLOROPLASTIC"/>
    <property type="match status" value="1"/>
</dbReference>
<dbReference type="InterPro" id="IPR001179">
    <property type="entry name" value="PPIase_FKBP_dom"/>
</dbReference>
<comment type="subcellular location">
    <subcellularLocation>
        <location evidence="12">Cytoplasm</location>
    </subcellularLocation>
    <text evidence="12">About half TF is bound to the ribosome near the polypeptide exit tunnel while the other half is free in the cytoplasm.</text>
</comment>
<proteinExistence type="inferred from homology"/>
<gene>
    <name evidence="12 17" type="primary">tig</name>
    <name evidence="17" type="ORF">NCTC12413_01250</name>
    <name evidence="16" type="ORF">SAR03_12190</name>
</gene>
<dbReference type="RefSeq" id="WP_103387828.1">
    <property type="nucleotide sequence ID" value="NZ_BKAV01000008.1"/>
</dbReference>
<evidence type="ECO:0000313" key="17">
    <source>
        <dbReference type="EMBL" id="SUJ18150.1"/>
    </source>
</evidence>
<evidence type="ECO:0000313" key="19">
    <source>
        <dbReference type="Proteomes" id="UP000321598"/>
    </source>
</evidence>
<sequence length="436" mass="48916">MTATWEKKEGNEGVLSVTVPAEKLDKALDQAFKKVVKQINVPGFRKGKVPRQIFEQRFGVEALYQDAADILLPEAYGEAIDETGIKPVDQPEIDVTQIEKGSDFKFDATVVVEPEVQLGDYKGLEIEKQSTELTEEEIQESIDHQLGHLSEMVVKEDAAIENGDTVNIDFDGYVDGEQFEGGQADGYDLEIGSGMFIPGFEEQLVGVKAGEEKDVTVTFPEEYHAEELAGKEATFKTKVNEVKYKEVPELTDEIANELDSEANTVAEYKENTRKRLAEQKETDAENAQKEEAINKAANNTTVDIPEAMVNTELDRMVQEFGQRMQQQGLNLETYFQISGQDESQLREQMKDDAEERVKTNLTLTAIAEAENVEVSDEDIDKELEKMSEQFNISVEDIKQTLGNTDIVKNDVRIQKVIDLLVDEAKLVEPTKEDEEA</sequence>
<dbReference type="FunFam" id="3.10.50.40:FF:000001">
    <property type="entry name" value="Trigger factor"/>
    <property type="match status" value="1"/>
</dbReference>
<dbReference type="EMBL" id="BKAV01000008">
    <property type="protein sequence ID" value="GEQ00182.1"/>
    <property type="molecule type" value="Genomic_DNA"/>
</dbReference>
<keyword evidence="12" id="KW-0963">Cytoplasm</keyword>
<dbReference type="Pfam" id="PF05697">
    <property type="entry name" value="Trigger_N"/>
    <property type="match status" value="1"/>
</dbReference>
<evidence type="ECO:0000256" key="3">
    <source>
        <dbReference type="ARBA" id="ARBA00013194"/>
    </source>
</evidence>
<comment type="domain">
    <text evidence="12">Consists of 3 domains; the N-terminus binds the ribosome, the middle domain has PPIase activity, while the C-terminus has intrinsic chaperone activity on its own.</text>
</comment>
<dbReference type="PANTHER" id="PTHR30560">
    <property type="entry name" value="TRIGGER FACTOR CHAPERONE AND PEPTIDYL-PROLYL CIS/TRANS ISOMERASE"/>
    <property type="match status" value="1"/>
</dbReference>
<dbReference type="GO" id="GO:0015031">
    <property type="term" value="P:protein transport"/>
    <property type="evidence" value="ECO:0007669"/>
    <property type="project" value="UniProtKB-UniRule"/>
</dbReference>
<comment type="function">
    <text evidence="10 12">Involved in protein export. Acts as a chaperone by maintaining the newly synthesized protein in an open conformation. Functions as a peptidyl-prolyl cis-trans isomerase.</text>
</comment>
<dbReference type="GO" id="GO:0005737">
    <property type="term" value="C:cytoplasm"/>
    <property type="evidence" value="ECO:0007669"/>
    <property type="project" value="UniProtKB-SubCell"/>
</dbReference>
<dbReference type="GO" id="GO:0003755">
    <property type="term" value="F:peptidyl-prolyl cis-trans isomerase activity"/>
    <property type="evidence" value="ECO:0007669"/>
    <property type="project" value="UniProtKB-UniRule"/>
</dbReference>
<dbReference type="GO" id="GO:0043335">
    <property type="term" value="P:protein unfolding"/>
    <property type="evidence" value="ECO:0007669"/>
    <property type="project" value="TreeGrafter"/>
</dbReference>
<dbReference type="GO" id="GO:0044183">
    <property type="term" value="F:protein folding chaperone"/>
    <property type="evidence" value="ECO:0007669"/>
    <property type="project" value="TreeGrafter"/>
</dbReference>
<dbReference type="InterPro" id="IPR005215">
    <property type="entry name" value="Trig_fac"/>
</dbReference>
<dbReference type="InterPro" id="IPR046357">
    <property type="entry name" value="PPIase_dom_sf"/>
</dbReference>
<dbReference type="PIRSF" id="PIRSF003095">
    <property type="entry name" value="Trigger_factor"/>
    <property type="match status" value="1"/>
</dbReference>
<dbReference type="OrthoDB" id="9767721at2"/>
<evidence type="ECO:0000256" key="13">
    <source>
        <dbReference type="PROSITE-ProRule" id="PRU00277"/>
    </source>
</evidence>
<evidence type="ECO:0000256" key="10">
    <source>
        <dbReference type="ARBA" id="ARBA00024849"/>
    </source>
</evidence>
<feature type="domain" description="PPIase FKBP-type" evidence="15">
    <location>
        <begin position="163"/>
        <end position="248"/>
    </location>
</feature>
<dbReference type="Proteomes" id="UP000254956">
    <property type="component" value="Unassembled WGS sequence"/>
</dbReference>
<accession>A0A380CFC0</accession>
<dbReference type="SUPFAM" id="SSF102735">
    <property type="entry name" value="Trigger factor ribosome-binding domain"/>
    <property type="match status" value="1"/>
</dbReference>
<dbReference type="EC" id="5.2.1.8" evidence="3 12"/>
<dbReference type="Gene3D" id="3.30.70.1050">
    <property type="entry name" value="Trigger factor ribosome-binding domain"/>
    <property type="match status" value="1"/>
</dbReference>
<evidence type="ECO:0000256" key="14">
    <source>
        <dbReference type="RuleBase" id="RU003914"/>
    </source>
</evidence>
<keyword evidence="19" id="KW-1185">Reference proteome</keyword>
<evidence type="ECO:0000313" key="16">
    <source>
        <dbReference type="EMBL" id="GEQ00182.1"/>
    </source>
</evidence>
<evidence type="ECO:0000256" key="1">
    <source>
        <dbReference type="ARBA" id="ARBA00000971"/>
    </source>
</evidence>
<keyword evidence="8 12" id="KW-0413">Isomerase</keyword>
<dbReference type="HAMAP" id="MF_00303">
    <property type="entry name" value="Trigger_factor_Tig"/>
    <property type="match status" value="1"/>
</dbReference>
<evidence type="ECO:0000256" key="12">
    <source>
        <dbReference type="HAMAP-Rule" id="MF_00303"/>
    </source>
</evidence>
<keyword evidence="7 12" id="KW-0143">Chaperone</keyword>
<organism evidence="17 18">
    <name type="scientific">Staphylococcus arlettae</name>
    <dbReference type="NCBI Taxonomy" id="29378"/>
    <lineage>
        <taxon>Bacteria</taxon>
        <taxon>Bacillati</taxon>
        <taxon>Bacillota</taxon>
        <taxon>Bacilli</taxon>
        <taxon>Bacillales</taxon>
        <taxon>Staphylococcaceae</taxon>
        <taxon>Staphylococcus</taxon>
    </lineage>
</organism>
<evidence type="ECO:0000256" key="8">
    <source>
        <dbReference type="ARBA" id="ARBA00023235"/>
    </source>
</evidence>
<dbReference type="AlphaFoldDB" id="A0A380CFC0"/>
<dbReference type="Gene3D" id="3.10.50.40">
    <property type="match status" value="1"/>
</dbReference>
<evidence type="ECO:0000256" key="6">
    <source>
        <dbReference type="ARBA" id="ARBA00023110"/>
    </source>
</evidence>
<dbReference type="SUPFAM" id="SSF54534">
    <property type="entry name" value="FKBP-like"/>
    <property type="match status" value="1"/>
</dbReference>
<name>A0A380CFC0_9STAP</name>
<dbReference type="InterPro" id="IPR037041">
    <property type="entry name" value="Trigger_fac_C_sf"/>
</dbReference>
<evidence type="ECO:0000256" key="11">
    <source>
        <dbReference type="ARBA" id="ARBA00029986"/>
    </source>
</evidence>
<evidence type="ECO:0000256" key="4">
    <source>
        <dbReference type="ARBA" id="ARBA00016902"/>
    </source>
</evidence>
<dbReference type="GO" id="GO:0051083">
    <property type="term" value="P:'de novo' cotranslational protein folding"/>
    <property type="evidence" value="ECO:0007669"/>
    <property type="project" value="TreeGrafter"/>
</dbReference>
<dbReference type="GO" id="GO:0051301">
    <property type="term" value="P:cell division"/>
    <property type="evidence" value="ECO:0007669"/>
    <property type="project" value="UniProtKB-KW"/>
</dbReference>
<evidence type="ECO:0000259" key="15">
    <source>
        <dbReference type="PROSITE" id="PS50059"/>
    </source>
</evidence>
<dbReference type="EMBL" id="UGZE01000001">
    <property type="protein sequence ID" value="SUJ18150.1"/>
    <property type="molecule type" value="Genomic_DNA"/>
</dbReference>
<evidence type="ECO:0000256" key="2">
    <source>
        <dbReference type="ARBA" id="ARBA00005464"/>
    </source>
</evidence>
<dbReference type="NCBIfam" id="TIGR00115">
    <property type="entry name" value="tig"/>
    <property type="match status" value="1"/>
</dbReference>
<dbReference type="Pfam" id="PF00254">
    <property type="entry name" value="FKBP_C"/>
    <property type="match status" value="1"/>
</dbReference>
<keyword evidence="9 12" id="KW-0131">Cell cycle</keyword>
<dbReference type="GO" id="GO:0043022">
    <property type="term" value="F:ribosome binding"/>
    <property type="evidence" value="ECO:0007669"/>
    <property type="project" value="TreeGrafter"/>
</dbReference>
<evidence type="ECO:0000256" key="9">
    <source>
        <dbReference type="ARBA" id="ARBA00023306"/>
    </source>
</evidence>